<evidence type="ECO:0000256" key="2">
    <source>
        <dbReference type="ARBA" id="ARBA00013194"/>
    </source>
</evidence>
<evidence type="ECO:0000256" key="3">
    <source>
        <dbReference type="ARBA" id="ARBA00023110"/>
    </source>
</evidence>
<evidence type="ECO:0000256" key="5">
    <source>
        <dbReference type="SAM" id="MobiDB-lite"/>
    </source>
</evidence>
<evidence type="ECO:0000313" key="8">
    <source>
        <dbReference type="EMBL" id="MFD1316304.1"/>
    </source>
</evidence>
<comment type="catalytic activity">
    <reaction evidence="1 4">
        <text>[protein]-peptidylproline (omega=180) = [protein]-peptidylproline (omega=0)</text>
        <dbReference type="Rhea" id="RHEA:16237"/>
        <dbReference type="Rhea" id="RHEA-COMP:10747"/>
        <dbReference type="Rhea" id="RHEA-COMP:10748"/>
        <dbReference type="ChEBI" id="CHEBI:83833"/>
        <dbReference type="ChEBI" id="CHEBI:83834"/>
        <dbReference type="EC" id="5.2.1.8"/>
    </reaction>
</comment>
<keyword evidence="6" id="KW-0732">Signal</keyword>
<feature type="signal peptide" evidence="6">
    <location>
        <begin position="1"/>
        <end position="19"/>
    </location>
</feature>
<dbReference type="GO" id="GO:0003755">
    <property type="term" value="F:peptidyl-prolyl cis-trans isomerase activity"/>
    <property type="evidence" value="ECO:0007669"/>
    <property type="project" value="UniProtKB-EC"/>
</dbReference>
<feature type="chain" id="PRO_5046754497" description="peptidylprolyl isomerase" evidence="6">
    <location>
        <begin position="20"/>
        <end position="312"/>
    </location>
</feature>
<proteinExistence type="predicted"/>
<dbReference type="InterPro" id="IPR001179">
    <property type="entry name" value="PPIase_FKBP_dom"/>
</dbReference>
<dbReference type="EMBL" id="JBHTMY010000003">
    <property type="protein sequence ID" value="MFD1316304.1"/>
    <property type="molecule type" value="Genomic_DNA"/>
</dbReference>
<gene>
    <name evidence="8" type="ORF">ACFQ39_11805</name>
</gene>
<keyword evidence="3 4" id="KW-0697">Rotamase</keyword>
<reference evidence="9" key="1">
    <citation type="journal article" date="2019" name="Int. J. Syst. Evol. Microbiol.">
        <title>The Global Catalogue of Microorganisms (GCM) 10K type strain sequencing project: providing services to taxonomists for standard genome sequencing and annotation.</title>
        <authorList>
            <consortium name="The Broad Institute Genomics Platform"/>
            <consortium name="The Broad Institute Genome Sequencing Center for Infectious Disease"/>
            <person name="Wu L."/>
            <person name="Ma J."/>
        </authorList>
    </citation>
    <scope>NUCLEOTIDE SEQUENCE [LARGE SCALE GENOMIC DNA]</scope>
    <source>
        <strain evidence="9">CCUG 61485</strain>
    </source>
</reference>
<dbReference type="InterPro" id="IPR028974">
    <property type="entry name" value="TSP_type-3_rpt"/>
</dbReference>
<evidence type="ECO:0000256" key="1">
    <source>
        <dbReference type="ARBA" id="ARBA00000971"/>
    </source>
</evidence>
<dbReference type="PROSITE" id="PS51257">
    <property type="entry name" value="PROKAR_LIPOPROTEIN"/>
    <property type="match status" value="1"/>
</dbReference>
<dbReference type="InterPro" id="IPR046357">
    <property type="entry name" value="PPIase_dom_sf"/>
</dbReference>
<dbReference type="SUPFAM" id="SSF54534">
    <property type="entry name" value="FKBP-like"/>
    <property type="match status" value="1"/>
</dbReference>
<evidence type="ECO:0000256" key="4">
    <source>
        <dbReference type="PROSITE-ProRule" id="PRU00277"/>
    </source>
</evidence>
<dbReference type="Gene3D" id="4.10.1080.10">
    <property type="entry name" value="TSP type-3 repeat"/>
    <property type="match status" value="1"/>
</dbReference>
<feature type="domain" description="PPIase FKBP-type" evidence="7">
    <location>
        <begin position="99"/>
        <end position="200"/>
    </location>
</feature>
<dbReference type="PROSITE" id="PS50059">
    <property type="entry name" value="FKBP_PPIASE"/>
    <property type="match status" value="1"/>
</dbReference>
<dbReference type="EC" id="5.2.1.8" evidence="2 4"/>
<feature type="region of interest" description="Disordered" evidence="5">
    <location>
        <begin position="250"/>
        <end position="312"/>
    </location>
</feature>
<keyword evidence="4 8" id="KW-0413">Isomerase</keyword>
<dbReference type="Proteomes" id="UP001597201">
    <property type="component" value="Unassembled WGS sequence"/>
</dbReference>
<sequence>MKLKLLFLFLLTSVMISCSDDDDKDKHDPVAQALIDDEILVDFLQSHYLTDDNKIDSIRNGETPLYTQVDIEDLVYNDINYKLYYYIEKQGVGINPSMNDSIQILYQGFTLDSIKFDQNLSYPSYKSWFHLPNLIAGWRYGIPKYKSGTKVIYPDESFGYENTGSGIIFMPSGLAYGENGSANIPSNAPIYFFIDLGNVIRADADNDGVINNDEDINKNGDATDDDTDGDLVANYLDIDDDGDGITTILEDVDGDGNPSNDDTDKDGIPNYLDEDDDNDGRKTSKEDNNFNFNWNDDDKDGDGIPDYLDPDN</sequence>
<name>A0ABW3Y383_9FLAO</name>
<evidence type="ECO:0000313" key="9">
    <source>
        <dbReference type="Proteomes" id="UP001597201"/>
    </source>
</evidence>
<protein>
    <recommendedName>
        <fullName evidence="2 4">peptidylprolyl isomerase</fullName>
        <ecNumber evidence="2 4">5.2.1.8</ecNumber>
    </recommendedName>
</protein>
<organism evidence="8 9">
    <name type="scientific">Namhaeicola litoreus</name>
    <dbReference type="NCBI Taxonomy" id="1052145"/>
    <lineage>
        <taxon>Bacteria</taxon>
        <taxon>Pseudomonadati</taxon>
        <taxon>Bacteroidota</taxon>
        <taxon>Flavobacteriia</taxon>
        <taxon>Flavobacteriales</taxon>
        <taxon>Flavobacteriaceae</taxon>
        <taxon>Namhaeicola</taxon>
    </lineage>
</organism>
<keyword evidence="9" id="KW-1185">Reference proteome</keyword>
<evidence type="ECO:0000259" key="7">
    <source>
        <dbReference type="PROSITE" id="PS50059"/>
    </source>
</evidence>
<feature type="compositionally biased region" description="Basic and acidic residues" evidence="5">
    <location>
        <begin position="279"/>
        <end position="288"/>
    </location>
</feature>
<dbReference type="Gene3D" id="3.10.50.40">
    <property type="match status" value="1"/>
</dbReference>
<evidence type="ECO:0000256" key="6">
    <source>
        <dbReference type="SAM" id="SignalP"/>
    </source>
</evidence>
<dbReference type="RefSeq" id="WP_377179155.1">
    <property type="nucleotide sequence ID" value="NZ_JBHTMY010000003.1"/>
</dbReference>
<accession>A0ABW3Y383</accession>
<feature type="region of interest" description="Disordered" evidence="5">
    <location>
        <begin position="209"/>
        <end position="229"/>
    </location>
</feature>
<comment type="caution">
    <text evidence="8">The sequence shown here is derived from an EMBL/GenBank/DDBJ whole genome shotgun (WGS) entry which is preliminary data.</text>
</comment>